<keyword evidence="2" id="KW-1185">Reference proteome</keyword>
<dbReference type="OrthoDB" id="2666347at2"/>
<accession>A0A7X4YK28</accession>
<proteinExistence type="predicted"/>
<dbReference type="EMBL" id="JAAAMU010000001">
    <property type="protein sequence ID" value="NBC67841.1"/>
    <property type="molecule type" value="Genomic_DNA"/>
</dbReference>
<comment type="caution">
    <text evidence="1">The sequence shown here is derived from an EMBL/GenBank/DDBJ whole genome shotgun (WGS) entry which is preliminary data.</text>
</comment>
<reference evidence="1 2" key="1">
    <citation type="submission" date="2020-01" db="EMBL/GenBank/DDBJ databases">
        <title>Paenibacillus soybeanensis sp. nov. isolated from the nodules of soybean (Glycine max(L.) Merr).</title>
        <authorList>
            <person name="Wang H."/>
        </authorList>
    </citation>
    <scope>NUCLEOTIDE SEQUENCE [LARGE SCALE GENOMIC DNA]</scope>
    <source>
        <strain evidence="1 2">DSM 23054</strain>
    </source>
</reference>
<dbReference type="NCBIfam" id="TIGR04223">
    <property type="entry name" value="quorum_AgrD"/>
    <property type="match status" value="1"/>
</dbReference>
<dbReference type="InterPro" id="IPR009229">
    <property type="entry name" value="AgrD"/>
</dbReference>
<organism evidence="1 2">
    <name type="scientific">Paenibacillus sacheonensis</name>
    <dbReference type="NCBI Taxonomy" id="742054"/>
    <lineage>
        <taxon>Bacteria</taxon>
        <taxon>Bacillati</taxon>
        <taxon>Bacillota</taxon>
        <taxon>Bacilli</taxon>
        <taxon>Bacillales</taxon>
        <taxon>Paenibacillaceae</taxon>
        <taxon>Paenibacillus</taxon>
    </lineage>
</organism>
<evidence type="ECO:0000313" key="2">
    <source>
        <dbReference type="Proteomes" id="UP000558113"/>
    </source>
</evidence>
<protein>
    <submittedName>
        <fullName evidence="1">Cyclic lactone autoinducer peptide</fullName>
    </submittedName>
</protein>
<gene>
    <name evidence="1" type="ORF">GT003_02405</name>
</gene>
<dbReference type="AlphaFoldDB" id="A0A7X4YK28"/>
<name>A0A7X4YK28_9BACL</name>
<evidence type="ECO:0000313" key="1">
    <source>
        <dbReference type="EMBL" id="NBC67841.1"/>
    </source>
</evidence>
<dbReference type="Proteomes" id="UP000558113">
    <property type="component" value="Unassembled WGS sequence"/>
</dbReference>
<sequence>MIATVLCGLATVVVTTASWLYVHQEETPAELLK</sequence>